<keyword evidence="3" id="KW-1185">Reference proteome</keyword>
<dbReference type="Proteomes" id="UP000076407">
    <property type="component" value="Unassembled WGS sequence"/>
</dbReference>
<dbReference type="AlphaFoldDB" id="A0A182XST0"/>
<evidence type="ECO:0000256" key="1">
    <source>
        <dbReference type="SAM" id="MobiDB-lite"/>
    </source>
</evidence>
<organism evidence="2 3">
    <name type="scientific">Anopheles quadriannulatus</name>
    <name type="common">Mosquito</name>
    <dbReference type="NCBI Taxonomy" id="34691"/>
    <lineage>
        <taxon>Eukaryota</taxon>
        <taxon>Metazoa</taxon>
        <taxon>Ecdysozoa</taxon>
        <taxon>Arthropoda</taxon>
        <taxon>Hexapoda</taxon>
        <taxon>Insecta</taxon>
        <taxon>Pterygota</taxon>
        <taxon>Neoptera</taxon>
        <taxon>Endopterygota</taxon>
        <taxon>Diptera</taxon>
        <taxon>Nematocera</taxon>
        <taxon>Culicoidea</taxon>
        <taxon>Culicidae</taxon>
        <taxon>Anophelinae</taxon>
        <taxon>Anopheles</taxon>
    </lineage>
</organism>
<dbReference type="EnsemblMetazoa" id="AQUA014886-RA">
    <property type="protein sequence ID" value="AQUA014886-PA"/>
    <property type="gene ID" value="AQUA014886"/>
</dbReference>
<name>A0A182XST0_ANOQN</name>
<feature type="region of interest" description="Disordered" evidence="1">
    <location>
        <begin position="1"/>
        <end position="20"/>
    </location>
</feature>
<evidence type="ECO:0000313" key="2">
    <source>
        <dbReference type="EnsemblMetazoa" id="AQUA014886-PA"/>
    </source>
</evidence>
<accession>A0A182XST0</accession>
<dbReference type="VEuPathDB" id="VectorBase:AQUA014886"/>
<proteinExistence type="predicted"/>
<reference evidence="2" key="1">
    <citation type="submission" date="2020-05" db="UniProtKB">
        <authorList>
            <consortium name="EnsemblMetazoa"/>
        </authorList>
    </citation>
    <scope>IDENTIFICATION</scope>
    <source>
        <strain evidence="2">SANGQUA</strain>
    </source>
</reference>
<sequence length="20" mass="2155">MHPKNVHTPSQVTPTKAIPA</sequence>
<protein>
    <submittedName>
        <fullName evidence="2">Uncharacterized protein</fullName>
    </submittedName>
</protein>
<evidence type="ECO:0000313" key="3">
    <source>
        <dbReference type="Proteomes" id="UP000076407"/>
    </source>
</evidence>